<sequence>MKKTILMFCSVVFLCVMQMEASAQNENSERIDQGQRGRVLSPVTVEEVNFEPLTEKEKRQIKKKVLQKLEIPGQGGSIGNPILPNRWEWITAGGRKYYINVTITSLAVTIWVDPVIAVGYDYTVEKGPKFTAVELPKGIGDNQYDLWVYQNNNYVDSGVNIEGGALYQFKEPVSNFSIRGIEPSAELDPANETAFPTGLRFEKTGKAVVTMTTVTKEN</sequence>
<dbReference type="KEGG" id="eaj:Q3M24_08575"/>
<dbReference type="AlphaFoldDB" id="A0AAU8LZV3"/>
<dbReference type="EMBL" id="CP159373">
    <property type="protein sequence ID" value="XCN74784.1"/>
    <property type="molecule type" value="Genomic_DNA"/>
</dbReference>
<evidence type="ECO:0000313" key="2">
    <source>
        <dbReference type="EMBL" id="XCN74784.1"/>
    </source>
</evidence>
<accession>A0AAU8LZV3</accession>
<keyword evidence="1" id="KW-0732">Signal</keyword>
<evidence type="ECO:0000256" key="1">
    <source>
        <dbReference type="SAM" id="SignalP"/>
    </source>
</evidence>
<proteinExistence type="predicted"/>
<reference evidence="2" key="1">
    <citation type="journal article" date="2024" name="Syst. Appl. Microbiol.">
        <title>First single-strain enrichments of Electrothrix cable bacteria, description of E. aestuarii sp. nov. and E. rattekaaiensis sp. nov., and proposal of a cable bacteria taxonomy following the rules of the SeqCode.</title>
        <authorList>
            <person name="Plum-Jensen L.E."/>
            <person name="Schramm A."/>
            <person name="Marshall I.P.G."/>
        </authorList>
    </citation>
    <scope>NUCLEOTIDE SEQUENCE</scope>
    <source>
        <strain evidence="2">Rat1</strain>
    </source>
</reference>
<feature type="signal peptide" evidence="1">
    <location>
        <begin position="1"/>
        <end position="23"/>
    </location>
</feature>
<gene>
    <name evidence="2" type="ORF">Q3M24_08575</name>
</gene>
<protein>
    <submittedName>
        <fullName evidence="2">Uncharacterized protein</fullName>
    </submittedName>
</protein>
<organism evidence="2">
    <name type="scientific">Candidatus Electrothrix aestuarii</name>
    <dbReference type="NCBI Taxonomy" id="3062594"/>
    <lineage>
        <taxon>Bacteria</taxon>
        <taxon>Pseudomonadati</taxon>
        <taxon>Thermodesulfobacteriota</taxon>
        <taxon>Desulfobulbia</taxon>
        <taxon>Desulfobulbales</taxon>
        <taxon>Desulfobulbaceae</taxon>
        <taxon>Candidatus Electrothrix</taxon>
    </lineage>
</organism>
<reference evidence="2" key="2">
    <citation type="submission" date="2024-06" db="EMBL/GenBank/DDBJ databases">
        <authorList>
            <person name="Plum-Jensen L.E."/>
            <person name="Schramm A."/>
            <person name="Marshall I.P.G."/>
        </authorList>
    </citation>
    <scope>NUCLEOTIDE SEQUENCE</scope>
    <source>
        <strain evidence="2">Rat1</strain>
    </source>
</reference>
<name>A0AAU8LZV3_9BACT</name>
<feature type="chain" id="PRO_5043919317" evidence="1">
    <location>
        <begin position="24"/>
        <end position="218"/>
    </location>
</feature>